<keyword evidence="1" id="KW-1015">Disulfide bond</keyword>
<name>A0ABN8LEJ9_9CNID</name>
<feature type="non-terminal residue" evidence="5">
    <location>
        <position position="1"/>
    </location>
</feature>
<dbReference type="SMART" id="SM00186">
    <property type="entry name" value="FBG"/>
    <property type="match status" value="1"/>
</dbReference>
<evidence type="ECO:0000313" key="5">
    <source>
        <dbReference type="EMBL" id="CAH3014066.1"/>
    </source>
</evidence>
<reference evidence="5 6" key="1">
    <citation type="submission" date="2022-05" db="EMBL/GenBank/DDBJ databases">
        <authorList>
            <consortium name="Genoscope - CEA"/>
            <person name="William W."/>
        </authorList>
    </citation>
    <scope>NUCLEOTIDE SEQUENCE [LARGE SCALE GENOMIC DNA]</scope>
</reference>
<evidence type="ECO:0000256" key="1">
    <source>
        <dbReference type="ARBA" id="ARBA00023157"/>
    </source>
</evidence>
<dbReference type="PROSITE" id="PS00514">
    <property type="entry name" value="FIBRINOGEN_C_1"/>
    <property type="match status" value="1"/>
</dbReference>
<feature type="chain" id="PRO_5045394346" description="Fibrinogen C-terminal domain-containing protein" evidence="3">
    <location>
        <begin position="16"/>
        <end position="357"/>
    </location>
</feature>
<feature type="coiled-coil region" evidence="2">
    <location>
        <begin position="44"/>
        <end position="71"/>
    </location>
</feature>
<dbReference type="InterPro" id="IPR036056">
    <property type="entry name" value="Fibrinogen-like_C"/>
</dbReference>
<gene>
    <name evidence="5" type="ORF">PEVE_00033564</name>
</gene>
<dbReference type="PANTHER" id="PTHR19143:SF458">
    <property type="entry name" value="FIBRINOGEN C-TERMINAL DOMAIN-CONTAINING PROTEIN-RELATED"/>
    <property type="match status" value="1"/>
</dbReference>
<accession>A0ABN8LEJ9</accession>
<organism evidence="5 6">
    <name type="scientific">Porites evermanni</name>
    <dbReference type="NCBI Taxonomy" id="104178"/>
    <lineage>
        <taxon>Eukaryota</taxon>
        <taxon>Metazoa</taxon>
        <taxon>Cnidaria</taxon>
        <taxon>Anthozoa</taxon>
        <taxon>Hexacorallia</taxon>
        <taxon>Scleractinia</taxon>
        <taxon>Fungiina</taxon>
        <taxon>Poritidae</taxon>
        <taxon>Porites</taxon>
    </lineage>
</organism>
<dbReference type="NCBIfam" id="NF040941">
    <property type="entry name" value="GGGWT_bact"/>
    <property type="match status" value="1"/>
</dbReference>
<feature type="signal peptide" evidence="3">
    <location>
        <begin position="1"/>
        <end position="15"/>
    </location>
</feature>
<keyword evidence="6" id="KW-1185">Reference proteome</keyword>
<dbReference type="SUPFAM" id="SSF56496">
    <property type="entry name" value="Fibrinogen C-terminal domain-like"/>
    <property type="match status" value="1"/>
</dbReference>
<proteinExistence type="predicted"/>
<dbReference type="CDD" id="cd00087">
    <property type="entry name" value="FReD"/>
    <property type="match status" value="1"/>
</dbReference>
<keyword evidence="2" id="KW-0175">Coiled coil</keyword>
<dbReference type="InterPro" id="IPR050373">
    <property type="entry name" value="Fibrinogen_C-term_domain"/>
</dbReference>
<dbReference type="Proteomes" id="UP001159427">
    <property type="component" value="Unassembled WGS sequence"/>
</dbReference>
<evidence type="ECO:0000313" key="6">
    <source>
        <dbReference type="Proteomes" id="UP001159427"/>
    </source>
</evidence>
<dbReference type="PANTHER" id="PTHR19143">
    <property type="entry name" value="FIBRINOGEN/TENASCIN/ANGIOPOEITIN"/>
    <property type="match status" value="1"/>
</dbReference>
<evidence type="ECO:0000256" key="3">
    <source>
        <dbReference type="SAM" id="SignalP"/>
    </source>
</evidence>
<evidence type="ECO:0000256" key="2">
    <source>
        <dbReference type="SAM" id="Coils"/>
    </source>
</evidence>
<protein>
    <recommendedName>
        <fullName evidence="4">Fibrinogen C-terminal domain-containing protein</fullName>
    </recommendedName>
</protein>
<dbReference type="InterPro" id="IPR020837">
    <property type="entry name" value="Fibrinogen_CS"/>
</dbReference>
<dbReference type="InterPro" id="IPR002181">
    <property type="entry name" value="Fibrinogen_a/b/g_C_dom"/>
</dbReference>
<dbReference type="Gene3D" id="3.90.215.10">
    <property type="entry name" value="Gamma Fibrinogen, chain A, domain 1"/>
    <property type="match status" value="1"/>
</dbReference>
<sequence length="357" mass="40031">LLFLSLFTIICQTLAKPSQNVANSTSVRKKTQHCNNVYFYEAPNKEIAKLLQKITKQLTQVQNDVNILKGNNTSSEGKALSGVIFLIVTNRLQIFMSSGFYFRNKDYGQFATSIKILIKDKITSLSKLSNFNNLFFVTLSCLSTAKKNCAELYKSGEKLSGVYTIDPDGSGAFDVFCDQKTAGGGWTVFQKRLDGSVDFYRGWNDYKHGFGNLNGEFWLGLDKIHRLTKTRSKLRVDLEDTTGNTVYAEYNMFAVTSEKTKYQLSLGAYSGTAGDSFSGHRGHAFSTKDRDNDISSGNCAVTYKGAWWYGSCHSSNLNGFYHHGKHSSYADGVNWRAWKGYHYSAKRAEIKIRPVSL</sequence>
<comment type="caution">
    <text evidence="5">The sequence shown here is derived from an EMBL/GenBank/DDBJ whole genome shotgun (WGS) entry which is preliminary data.</text>
</comment>
<dbReference type="InterPro" id="IPR014716">
    <property type="entry name" value="Fibrinogen_a/b/g_C_1"/>
</dbReference>
<dbReference type="EMBL" id="CALNXI010000005">
    <property type="protein sequence ID" value="CAH3014066.1"/>
    <property type="molecule type" value="Genomic_DNA"/>
</dbReference>
<feature type="domain" description="Fibrinogen C-terminal" evidence="4">
    <location>
        <begin position="140"/>
        <end position="356"/>
    </location>
</feature>
<dbReference type="Pfam" id="PF00147">
    <property type="entry name" value="Fibrinogen_C"/>
    <property type="match status" value="1"/>
</dbReference>
<keyword evidence="3" id="KW-0732">Signal</keyword>
<dbReference type="PROSITE" id="PS51406">
    <property type="entry name" value="FIBRINOGEN_C_2"/>
    <property type="match status" value="1"/>
</dbReference>
<evidence type="ECO:0000259" key="4">
    <source>
        <dbReference type="PROSITE" id="PS51406"/>
    </source>
</evidence>